<dbReference type="Pfam" id="PF03601">
    <property type="entry name" value="Cons_hypoth698"/>
    <property type="match status" value="1"/>
</dbReference>
<organism evidence="8 9">
    <name type="scientific">Macrococcus equipercicus</name>
    <dbReference type="NCBI Taxonomy" id="69967"/>
    <lineage>
        <taxon>Bacteria</taxon>
        <taxon>Bacillati</taxon>
        <taxon>Bacillota</taxon>
        <taxon>Bacilli</taxon>
        <taxon>Bacillales</taxon>
        <taxon>Staphylococcaceae</taxon>
        <taxon>Macrococcus</taxon>
    </lineage>
</organism>
<feature type="transmembrane region" description="Helical" evidence="7">
    <location>
        <begin position="296"/>
        <end position="318"/>
    </location>
</feature>
<feature type="transmembrane region" description="Helical" evidence="7">
    <location>
        <begin position="237"/>
        <end position="258"/>
    </location>
</feature>
<feature type="transmembrane region" description="Helical" evidence="7">
    <location>
        <begin position="141"/>
        <end position="161"/>
    </location>
</feature>
<evidence type="ECO:0000256" key="5">
    <source>
        <dbReference type="ARBA" id="ARBA00022989"/>
    </source>
</evidence>
<reference evidence="8" key="1">
    <citation type="submission" date="2021-04" db="EMBL/GenBank/DDBJ databases">
        <title>Complete Genome Sequences of Macrococcus spp. from dog and cattle.</title>
        <authorList>
            <person name="Schwendener S."/>
            <person name="Perreten V."/>
        </authorList>
    </citation>
    <scope>NUCLEOTIDE SEQUENCE</scope>
    <source>
        <strain evidence="8">Epi0143-OL</strain>
    </source>
</reference>
<keyword evidence="4 7" id="KW-0812">Transmembrane</keyword>
<feature type="transmembrane region" description="Helical" evidence="7">
    <location>
        <begin position="83"/>
        <end position="102"/>
    </location>
</feature>
<feature type="transmembrane region" description="Helical" evidence="7">
    <location>
        <begin position="207"/>
        <end position="225"/>
    </location>
</feature>
<proteinExistence type="inferred from homology"/>
<evidence type="ECO:0000256" key="7">
    <source>
        <dbReference type="SAM" id="Phobius"/>
    </source>
</evidence>
<protein>
    <submittedName>
        <fullName evidence="8">Sulfate exporter family transporter</fullName>
    </submittedName>
</protein>
<dbReference type="KEGG" id="mequ:KFV11_10345"/>
<feature type="transmembrane region" description="Helical" evidence="7">
    <location>
        <begin position="264"/>
        <end position="284"/>
    </location>
</feature>
<dbReference type="EMBL" id="CP073809">
    <property type="protein sequence ID" value="UTH13608.1"/>
    <property type="molecule type" value="Genomic_DNA"/>
</dbReference>
<feature type="transmembrane region" description="Helical" evidence="7">
    <location>
        <begin position="114"/>
        <end position="135"/>
    </location>
</feature>
<evidence type="ECO:0000313" key="9">
    <source>
        <dbReference type="Proteomes" id="UP001057381"/>
    </source>
</evidence>
<accession>A0A9Q9BL70</accession>
<dbReference type="Proteomes" id="UP001057381">
    <property type="component" value="Chromosome"/>
</dbReference>
<keyword evidence="6 7" id="KW-0472">Membrane</keyword>
<dbReference type="GO" id="GO:0005886">
    <property type="term" value="C:plasma membrane"/>
    <property type="evidence" value="ECO:0007669"/>
    <property type="project" value="UniProtKB-SubCell"/>
</dbReference>
<dbReference type="PANTHER" id="PTHR30106:SF1">
    <property type="entry name" value="UPF0324 MEMBRANE PROTEIN FN0533"/>
    <property type="match status" value="1"/>
</dbReference>
<keyword evidence="5 7" id="KW-1133">Transmembrane helix</keyword>
<gene>
    <name evidence="8" type="ORF">KFV11_10345</name>
</gene>
<evidence type="ECO:0000256" key="3">
    <source>
        <dbReference type="ARBA" id="ARBA00022475"/>
    </source>
</evidence>
<feature type="transmembrane region" description="Helical" evidence="7">
    <location>
        <begin position="173"/>
        <end position="195"/>
    </location>
</feature>
<dbReference type="PANTHER" id="PTHR30106">
    <property type="entry name" value="INNER MEMBRANE PROTEIN YEIH-RELATED"/>
    <property type="match status" value="1"/>
</dbReference>
<evidence type="ECO:0000256" key="2">
    <source>
        <dbReference type="ARBA" id="ARBA00007977"/>
    </source>
</evidence>
<comment type="subcellular location">
    <subcellularLocation>
        <location evidence="1">Cell membrane</location>
        <topology evidence="1">Multi-pass membrane protein</topology>
    </subcellularLocation>
</comment>
<dbReference type="InterPro" id="IPR018383">
    <property type="entry name" value="UPF0324_pro"/>
</dbReference>
<feature type="transmembrane region" description="Helical" evidence="7">
    <location>
        <begin position="6"/>
        <end position="39"/>
    </location>
</feature>
<comment type="similarity">
    <text evidence="2">Belongs to the UPF0324 family.</text>
</comment>
<feature type="transmembrane region" description="Helical" evidence="7">
    <location>
        <begin position="59"/>
        <end position="77"/>
    </location>
</feature>
<name>A0A9Q9BL70_9STAP</name>
<evidence type="ECO:0000256" key="4">
    <source>
        <dbReference type="ARBA" id="ARBA00022692"/>
    </source>
</evidence>
<evidence type="ECO:0000313" key="8">
    <source>
        <dbReference type="EMBL" id="UTH13608.1"/>
    </source>
</evidence>
<evidence type="ECO:0000256" key="6">
    <source>
        <dbReference type="ARBA" id="ARBA00023136"/>
    </source>
</evidence>
<dbReference type="AlphaFoldDB" id="A0A9Q9BL70"/>
<keyword evidence="3" id="KW-1003">Cell membrane</keyword>
<sequence length="321" mass="34148">MMKQGLLLTVILAAVATLLGNAVPLVGAAVFSIILGILVRQFVPLTRYEPGIKFAGKKVLQWAIILMGFTLSFSTAVTLGVSSLPITLTTITTALICSYVIGRVMNIPARIRTLIGVGTAICGGSAIAAASPIIEADDEEIAFSISTIFLFNIIAVFLFPVLGHLMHMTSEGFGYFAGAAINDTSSVVAAGYTFSKDAGDTATIVKLVRALMIVPVCLLLVGIKVRRQTRTVSVRRIFPWFILYFFLASVIASIIPLPDVLVTVIKHIAAFMVATALAGIGLSVDLKSFKAIGCRPVALGAVTWFVVTITTLIMQQILGIW</sequence>
<evidence type="ECO:0000256" key="1">
    <source>
        <dbReference type="ARBA" id="ARBA00004651"/>
    </source>
</evidence>